<reference evidence="2 3" key="1">
    <citation type="submission" date="2015-11" db="EMBL/GenBank/DDBJ databases">
        <title>Genomic analysis of 38 Legionella species identifies large and diverse effector repertoires.</title>
        <authorList>
            <person name="Burstein D."/>
            <person name="Amaro F."/>
            <person name="Zusman T."/>
            <person name="Lifshitz Z."/>
            <person name="Cohen O."/>
            <person name="Gilbert J.A."/>
            <person name="Pupko T."/>
            <person name="Shuman H.A."/>
            <person name="Segal G."/>
        </authorList>
    </citation>
    <scope>NUCLEOTIDE SEQUENCE [LARGE SCALE GENOMIC DNA]</scope>
    <source>
        <strain evidence="2 3">ATCC 49506</strain>
    </source>
</reference>
<feature type="domain" description="Integrase catalytic" evidence="1">
    <location>
        <begin position="2"/>
        <end position="50"/>
    </location>
</feature>
<dbReference type="EMBL" id="LNYO01000010">
    <property type="protein sequence ID" value="KTD37717.1"/>
    <property type="molecule type" value="Genomic_DNA"/>
</dbReference>
<evidence type="ECO:0000313" key="3">
    <source>
        <dbReference type="Proteomes" id="UP000054725"/>
    </source>
</evidence>
<keyword evidence="3" id="KW-1185">Reference proteome</keyword>
<name>A0A0W0WZH3_9GAMM</name>
<organism evidence="2 3">
    <name type="scientific">Legionella nautarum</name>
    <dbReference type="NCBI Taxonomy" id="45070"/>
    <lineage>
        <taxon>Bacteria</taxon>
        <taxon>Pseudomonadati</taxon>
        <taxon>Pseudomonadota</taxon>
        <taxon>Gammaproteobacteria</taxon>
        <taxon>Legionellales</taxon>
        <taxon>Legionellaceae</taxon>
        <taxon>Legionella</taxon>
    </lineage>
</organism>
<gene>
    <name evidence="2" type="ORF">Lnau_0648</name>
</gene>
<dbReference type="AlphaFoldDB" id="A0A0W0WZH3"/>
<dbReference type="PATRIC" id="fig|45070.6.peg.692"/>
<dbReference type="STRING" id="45070.Lnau_0648"/>
<evidence type="ECO:0000259" key="1">
    <source>
        <dbReference type="Pfam" id="PF13683"/>
    </source>
</evidence>
<dbReference type="SUPFAM" id="SSF53098">
    <property type="entry name" value="Ribonuclease H-like"/>
    <property type="match status" value="1"/>
</dbReference>
<protein>
    <submittedName>
        <fullName evidence="2">IS2 transposase TnpB</fullName>
    </submittedName>
</protein>
<accession>A0A0W0WZH3</accession>
<dbReference type="GO" id="GO:0015074">
    <property type="term" value="P:DNA integration"/>
    <property type="evidence" value="ECO:0007669"/>
    <property type="project" value="InterPro"/>
</dbReference>
<dbReference type="InterPro" id="IPR001584">
    <property type="entry name" value="Integrase_cat-core"/>
</dbReference>
<dbReference type="Pfam" id="PF13683">
    <property type="entry name" value="rve_3"/>
    <property type="match status" value="1"/>
</dbReference>
<dbReference type="InterPro" id="IPR012337">
    <property type="entry name" value="RNaseH-like_sf"/>
</dbReference>
<comment type="caution">
    <text evidence="2">The sequence shown here is derived from an EMBL/GenBank/DDBJ whole genome shotgun (WGS) entry which is preliminary data.</text>
</comment>
<dbReference type="Proteomes" id="UP000054725">
    <property type="component" value="Unassembled WGS sequence"/>
</dbReference>
<evidence type="ECO:0000313" key="2">
    <source>
        <dbReference type="EMBL" id="KTD37717.1"/>
    </source>
</evidence>
<proteinExistence type="predicted"/>
<sequence>MAEAFVKTFKRDFVWVSNTRDALIVMKQLPQWFESYNETAPHKALKMLSPRQFIRLKSVG</sequence>